<dbReference type="SUPFAM" id="SSF56645">
    <property type="entry name" value="Acyl-CoA dehydrogenase NM domain-like"/>
    <property type="match status" value="1"/>
</dbReference>
<dbReference type="InterPro" id="IPR037069">
    <property type="entry name" value="AcylCoA_DH/ox_N_sf"/>
</dbReference>
<dbReference type="AlphaFoldDB" id="A0A543L778"/>
<feature type="domain" description="Acyl-CoA dehydrogenase/oxidase C-terminal" evidence="7">
    <location>
        <begin position="285"/>
        <end position="439"/>
    </location>
</feature>
<name>A0A543L778_9BURK</name>
<reference evidence="10 11" key="1">
    <citation type="submission" date="2019-06" db="EMBL/GenBank/DDBJ databases">
        <title>Genomic Encyclopedia of Archaeal and Bacterial Type Strains, Phase II (KMG-II): from individual species to whole genera.</title>
        <authorList>
            <person name="Goeker M."/>
        </authorList>
    </citation>
    <scope>NUCLEOTIDE SEQUENCE [LARGE SCALE GENOMIC DNA]</scope>
    <source>
        <strain evidence="10 11">DSM 7270</strain>
    </source>
</reference>
<comment type="caution">
    <text evidence="10">The sequence shown here is derived from an EMBL/GenBank/DDBJ whole genome shotgun (WGS) entry which is preliminary data.</text>
</comment>
<keyword evidence="5" id="KW-0274">FAD</keyword>
<dbReference type="Proteomes" id="UP000316993">
    <property type="component" value="Unassembled WGS sequence"/>
</dbReference>
<organism evidence="10 11">
    <name type="scientific">Acidovorax temperans</name>
    <dbReference type="NCBI Taxonomy" id="80878"/>
    <lineage>
        <taxon>Bacteria</taxon>
        <taxon>Pseudomonadati</taxon>
        <taxon>Pseudomonadota</taxon>
        <taxon>Betaproteobacteria</taxon>
        <taxon>Burkholderiales</taxon>
        <taxon>Comamonadaceae</taxon>
        <taxon>Acidovorax</taxon>
    </lineage>
</organism>
<dbReference type="InterPro" id="IPR013786">
    <property type="entry name" value="AcylCoA_DH/ox_N"/>
</dbReference>
<evidence type="ECO:0000256" key="2">
    <source>
        <dbReference type="ARBA" id="ARBA00009347"/>
    </source>
</evidence>
<evidence type="ECO:0000259" key="9">
    <source>
        <dbReference type="Pfam" id="PF02771"/>
    </source>
</evidence>
<dbReference type="GO" id="GO:0033539">
    <property type="term" value="P:fatty acid beta-oxidation using acyl-CoA dehydrogenase"/>
    <property type="evidence" value="ECO:0007669"/>
    <property type="project" value="TreeGrafter"/>
</dbReference>
<comment type="cofactor">
    <cofactor evidence="1">
        <name>FAD</name>
        <dbReference type="ChEBI" id="CHEBI:57692"/>
    </cofactor>
</comment>
<evidence type="ECO:0000256" key="3">
    <source>
        <dbReference type="ARBA" id="ARBA00011738"/>
    </source>
</evidence>
<accession>A0A543L778</accession>
<dbReference type="InterPro" id="IPR009100">
    <property type="entry name" value="AcylCoA_DH/oxidase_NM_dom_sf"/>
</dbReference>
<dbReference type="Gene3D" id="1.10.540.10">
    <property type="entry name" value="Acyl-CoA dehydrogenase/oxidase, N-terminal domain"/>
    <property type="match status" value="1"/>
</dbReference>
<protein>
    <submittedName>
        <fullName evidence="10">Acyl-CoA dehydrogenase</fullName>
    </submittedName>
</protein>
<dbReference type="Pfam" id="PF02770">
    <property type="entry name" value="Acyl-CoA_dh_M"/>
    <property type="match status" value="1"/>
</dbReference>
<dbReference type="InterPro" id="IPR050741">
    <property type="entry name" value="Acyl-CoA_dehydrogenase"/>
</dbReference>
<evidence type="ECO:0000256" key="1">
    <source>
        <dbReference type="ARBA" id="ARBA00001974"/>
    </source>
</evidence>
<comment type="subunit">
    <text evidence="3">Homodimer.</text>
</comment>
<keyword evidence="4" id="KW-0285">Flavoprotein</keyword>
<dbReference type="GO" id="GO:0005737">
    <property type="term" value="C:cytoplasm"/>
    <property type="evidence" value="ECO:0007669"/>
    <property type="project" value="TreeGrafter"/>
</dbReference>
<dbReference type="EMBL" id="VFPV01000002">
    <property type="protein sequence ID" value="TQN03178.1"/>
    <property type="molecule type" value="Genomic_DNA"/>
</dbReference>
<dbReference type="Gene3D" id="2.40.110.10">
    <property type="entry name" value="Butyryl-CoA Dehydrogenase, subunit A, domain 2"/>
    <property type="match status" value="1"/>
</dbReference>
<evidence type="ECO:0000313" key="10">
    <source>
        <dbReference type="EMBL" id="TQN03178.1"/>
    </source>
</evidence>
<dbReference type="InterPro" id="IPR009075">
    <property type="entry name" value="AcylCo_DH/oxidase_C"/>
</dbReference>
<keyword evidence="6" id="KW-0560">Oxidoreductase</keyword>
<feature type="domain" description="Acyl-CoA dehydrogenase/oxidase N-terminal" evidence="9">
    <location>
        <begin position="37"/>
        <end position="155"/>
    </location>
</feature>
<evidence type="ECO:0000259" key="8">
    <source>
        <dbReference type="Pfam" id="PF02770"/>
    </source>
</evidence>
<sequence>MAPRGDLRQAGCRLRSDTGGRGFHNARMDFNPSPLAQQMCDRLHAFIDRYVLPYNAAWHAAVQAGDYPPPFLEDLKALAREEGLWNLFLPTLRDDEPGTRLSNLDYAPLAEAMGRLPWAAEVFNCSAPDTGNIELLHRFASPAQRAQWLQPLLHGQCRSAFAMSEPDVASSDPTNLQTTVRREGAERSGAAGDTLVLNGRKWFITGAAHPQCQLLIVLCRNADADDSADPDSHHRHSMVLVPVGTPGVEVVRNIHVLHHHAPEGHCEIRLHNVRVPATALLGDWGQGFAMAQARLGPGRVHHCMRTIGQCELALQLAAERALERHAFGKPLSEQSNVQEWLADSRIEIDQARWLVLHAAWLLDQGDAAEPRQVRAQVAAIKVVAARLQQRVVDRAMQIFGAMGLSPDTPLAAFWTWGRALRLMDGPDEVHLRTVARQVLAQARAGLGSHTAYFTTPEQLAAPPHLQA</sequence>
<proteinExistence type="inferred from homology"/>
<gene>
    <name evidence="10" type="ORF">BDD18_1838</name>
</gene>
<evidence type="ECO:0000259" key="7">
    <source>
        <dbReference type="Pfam" id="PF00441"/>
    </source>
</evidence>
<evidence type="ECO:0000313" key="11">
    <source>
        <dbReference type="Proteomes" id="UP000316993"/>
    </source>
</evidence>
<comment type="similarity">
    <text evidence="2">Belongs to the acyl-CoA dehydrogenase family.</text>
</comment>
<evidence type="ECO:0000256" key="4">
    <source>
        <dbReference type="ARBA" id="ARBA00022630"/>
    </source>
</evidence>
<dbReference type="PANTHER" id="PTHR48083:SF13">
    <property type="entry name" value="ACYL-COA DEHYDROGENASE FAMILY MEMBER 11"/>
    <property type="match status" value="1"/>
</dbReference>
<dbReference type="InterPro" id="IPR046373">
    <property type="entry name" value="Acyl-CoA_Oxase/DH_mid-dom_sf"/>
</dbReference>
<dbReference type="Pfam" id="PF00441">
    <property type="entry name" value="Acyl-CoA_dh_1"/>
    <property type="match status" value="1"/>
</dbReference>
<dbReference type="InterPro" id="IPR036250">
    <property type="entry name" value="AcylCo_DH-like_C"/>
</dbReference>
<dbReference type="SUPFAM" id="SSF47203">
    <property type="entry name" value="Acyl-CoA dehydrogenase C-terminal domain-like"/>
    <property type="match status" value="1"/>
</dbReference>
<feature type="domain" description="Acyl-CoA oxidase/dehydrogenase middle" evidence="8">
    <location>
        <begin position="160"/>
        <end position="273"/>
    </location>
</feature>
<evidence type="ECO:0000256" key="6">
    <source>
        <dbReference type="ARBA" id="ARBA00023002"/>
    </source>
</evidence>
<dbReference type="Pfam" id="PF02771">
    <property type="entry name" value="Acyl-CoA_dh_N"/>
    <property type="match status" value="1"/>
</dbReference>
<evidence type="ECO:0000256" key="5">
    <source>
        <dbReference type="ARBA" id="ARBA00022827"/>
    </source>
</evidence>
<dbReference type="GO" id="GO:0003995">
    <property type="term" value="F:acyl-CoA dehydrogenase activity"/>
    <property type="evidence" value="ECO:0007669"/>
    <property type="project" value="TreeGrafter"/>
</dbReference>
<dbReference type="InterPro" id="IPR006091">
    <property type="entry name" value="Acyl-CoA_Oxase/DH_mid-dom"/>
</dbReference>
<dbReference type="GO" id="GO:0050660">
    <property type="term" value="F:flavin adenine dinucleotide binding"/>
    <property type="evidence" value="ECO:0007669"/>
    <property type="project" value="InterPro"/>
</dbReference>
<dbReference type="Gene3D" id="1.20.140.10">
    <property type="entry name" value="Butyryl-CoA Dehydrogenase, subunit A, domain 3"/>
    <property type="match status" value="1"/>
</dbReference>
<dbReference type="PANTHER" id="PTHR48083">
    <property type="entry name" value="MEDIUM-CHAIN SPECIFIC ACYL-COA DEHYDROGENASE, MITOCHONDRIAL-RELATED"/>
    <property type="match status" value="1"/>
</dbReference>